<dbReference type="PANTHER" id="PTHR24356:SF374">
    <property type="entry name" value="PROTEIN KINASE DOMAIN-CONTAINING PROTEIN"/>
    <property type="match status" value="1"/>
</dbReference>
<keyword evidence="6 9" id="KW-0067">ATP-binding</keyword>
<evidence type="ECO:0000256" key="1">
    <source>
        <dbReference type="ARBA" id="ARBA00012513"/>
    </source>
</evidence>
<dbReference type="InterPro" id="IPR000719">
    <property type="entry name" value="Prot_kinase_dom"/>
</dbReference>
<comment type="catalytic activity">
    <reaction evidence="8">
        <text>L-seryl-[protein] + ATP = O-phospho-L-seryl-[protein] + ADP + H(+)</text>
        <dbReference type="Rhea" id="RHEA:17989"/>
        <dbReference type="Rhea" id="RHEA-COMP:9863"/>
        <dbReference type="Rhea" id="RHEA-COMP:11604"/>
        <dbReference type="ChEBI" id="CHEBI:15378"/>
        <dbReference type="ChEBI" id="CHEBI:29999"/>
        <dbReference type="ChEBI" id="CHEBI:30616"/>
        <dbReference type="ChEBI" id="CHEBI:83421"/>
        <dbReference type="ChEBI" id="CHEBI:456216"/>
        <dbReference type="EC" id="2.7.11.1"/>
    </reaction>
</comment>
<keyword evidence="3" id="KW-0808">Transferase</keyword>
<name>A0AAU9IV24_9CILI</name>
<proteinExistence type="inferred from homology"/>
<evidence type="ECO:0000256" key="8">
    <source>
        <dbReference type="ARBA" id="ARBA00048679"/>
    </source>
</evidence>
<evidence type="ECO:0000256" key="7">
    <source>
        <dbReference type="ARBA" id="ARBA00047899"/>
    </source>
</evidence>
<feature type="domain" description="Protein kinase" evidence="12">
    <location>
        <begin position="59"/>
        <end position="317"/>
    </location>
</feature>
<dbReference type="InterPro" id="IPR050236">
    <property type="entry name" value="Ser_Thr_kinase_AGC"/>
</dbReference>
<comment type="catalytic activity">
    <reaction evidence="7">
        <text>L-threonyl-[protein] + ATP = O-phospho-L-threonyl-[protein] + ADP + H(+)</text>
        <dbReference type="Rhea" id="RHEA:46608"/>
        <dbReference type="Rhea" id="RHEA-COMP:11060"/>
        <dbReference type="Rhea" id="RHEA-COMP:11605"/>
        <dbReference type="ChEBI" id="CHEBI:15378"/>
        <dbReference type="ChEBI" id="CHEBI:30013"/>
        <dbReference type="ChEBI" id="CHEBI:30616"/>
        <dbReference type="ChEBI" id="CHEBI:61977"/>
        <dbReference type="ChEBI" id="CHEBI:456216"/>
        <dbReference type="EC" id="2.7.11.1"/>
    </reaction>
</comment>
<dbReference type="FunFam" id="3.30.200.20:FF:000042">
    <property type="entry name" value="Aurora kinase A"/>
    <property type="match status" value="1"/>
</dbReference>
<keyword evidence="4 9" id="KW-0547">Nucleotide-binding</keyword>
<dbReference type="CDD" id="cd05578">
    <property type="entry name" value="STKc_Yank1"/>
    <property type="match status" value="1"/>
</dbReference>
<evidence type="ECO:0000313" key="15">
    <source>
        <dbReference type="Proteomes" id="UP001162131"/>
    </source>
</evidence>
<accession>A0AAU9IV24</accession>
<evidence type="ECO:0000256" key="5">
    <source>
        <dbReference type="ARBA" id="ARBA00022777"/>
    </source>
</evidence>
<dbReference type="InterPro" id="IPR000961">
    <property type="entry name" value="AGC-kinase_C"/>
</dbReference>
<dbReference type="SUPFAM" id="SSF56112">
    <property type="entry name" value="Protein kinase-like (PK-like)"/>
    <property type="match status" value="1"/>
</dbReference>
<comment type="similarity">
    <text evidence="10">Belongs to the protein kinase superfamily.</text>
</comment>
<keyword evidence="5" id="KW-0418">Kinase</keyword>
<comment type="caution">
    <text evidence="14">The sequence shown here is derived from an EMBL/GenBank/DDBJ whole genome shotgun (WGS) entry which is preliminary data.</text>
</comment>
<feature type="binding site" evidence="9">
    <location>
        <position position="88"/>
    </location>
    <ligand>
        <name>ATP</name>
        <dbReference type="ChEBI" id="CHEBI:30616"/>
    </ligand>
</feature>
<evidence type="ECO:0000256" key="3">
    <source>
        <dbReference type="ARBA" id="ARBA00022679"/>
    </source>
</evidence>
<reference evidence="14" key="1">
    <citation type="submission" date="2021-09" db="EMBL/GenBank/DDBJ databases">
        <authorList>
            <consortium name="AG Swart"/>
            <person name="Singh M."/>
            <person name="Singh A."/>
            <person name="Seah K."/>
            <person name="Emmerich C."/>
        </authorList>
    </citation>
    <scope>NUCLEOTIDE SEQUENCE</scope>
    <source>
        <strain evidence="14">ATCC30299</strain>
    </source>
</reference>
<dbReference type="InterPro" id="IPR017441">
    <property type="entry name" value="Protein_kinase_ATP_BS"/>
</dbReference>
<dbReference type="InterPro" id="IPR008271">
    <property type="entry name" value="Ser/Thr_kinase_AS"/>
</dbReference>
<evidence type="ECO:0000256" key="2">
    <source>
        <dbReference type="ARBA" id="ARBA00022527"/>
    </source>
</evidence>
<feature type="compositionally biased region" description="Basic and acidic residues" evidence="11">
    <location>
        <begin position="38"/>
        <end position="47"/>
    </location>
</feature>
<dbReference type="GO" id="GO:0035556">
    <property type="term" value="P:intracellular signal transduction"/>
    <property type="evidence" value="ECO:0007669"/>
    <property type="project" value="TreeGrafter"/>
</dbReference>
<evidence type="ECO:0000256" key="6">
    <source>
        <dbReference type="ARBA" id="ARBA00022840"/>
    </source>
</evidence>
<evidence type="ECO:0000256" key="9">
    <source>
        <dbReference type="PROSITE-ProRule" id="PRU10141"/>
    </source>
</evidence>
<evidence type="ECO:0000259" key="12">
    <source>
        <dbReference type="PROSITE" id="PS50011"/>
    </source>
</evidence>
<sequence>MQRDSDISKLRTVFTLSQGGSRPGHRRGLKSQGCIQSDPHKEKETTHEVPSPTINKHYFNFLYPIGKGGFGRVWKVELKKVKRLFAMKAMSKLRIVSKRSVHSVMNERKILSVLRHPLIVNMQFAFQDRENLYLVMDLMPGGDLRYHLGKVRRFSEEQTRFFVACIVAGLDYIHANGIIHRDIKPENLVLDSKGYVRITDFGIARVFNPENSQDTSGTPGYMAPEVMCRMNHSYVADYFALGVIVYEFMMGRRPYNGKNRKEIRDQILARQVQIKRQEVPEGWSLEAADFANKLLMRKADNRLGAKGAKEVKSHPWLQEFPWKQLKEKTLEAPFRLTTEDNFDPRVGGEWKDEIDPMIEQDSIQTLFSGYFFDFRMAASKVADSTQEYRKFSLSSTLSCI</sequence>
<evidence type="ECO:0000256" key="4">
    <source>
        <dbReference type="ARBA" id="ARBA00022741"/>
    </source>
</evidence>
<dbReference type="EMBL" id="CAJZBQ010000017">
    <property type="protein sequence ID" value="CAG9317048.1"/>
    <property type="molecule type" value="Genomic_DNA"/>
</dbReference>
<dbReference type="PROSITE" id="PS00108">
    <property type="entry name" value="PROTEIN_KINASE_ST"/>
    <property type="match status" value="1"/>
</dbReference>
<dbReference type="PROSITE" id="PS00107">
    <property type="entry name" value="PROTEIN_KINASE_ATP"/>
    <property type="match status" value="1"/>
</dbReference>
<protein>
    <recommendedName>
        <fullName evidence="1">non-specific serine/threonine protein kinase</fullName>
        <ecNumber evidence="1">2.7.11.1</ecNumber>
    </recommendedName>
</protein>
<keyword evidence="15" id="KW-1185">Reference proteome</keyword>
<evidence type="ECO:0000313" key="14">
    <source>
        <dbReference type="EMBL" id="CAG9317048.1"/>
    </source>
</evidence>
<dbReference type="AlphaFoldDB" id="A0AAU9IV24"/>
<evidence type="ECO:0000256" key="10">
    <source>
        <dbReference type="RuleBase" id="RU000304"/>
    </source>
</evidence>
<dbReference type="Gene3D" id="3.30.200.20">
    <property type="entry name" value="Phosphorylase Kinase, domain 1"/>
    <property type="match status" value="1"/>
</dbReference>
<dbReference type="GO" id="GO:0005524">
    <property type="term" value="F:ATP binding"/>
    <property type="evidence" value="ECO:0007669"/>
    <property type="project" value="UniProtKB-UniRule"/>
</dbReference>
<dbReference type="Proteomes" id="UP001162131">
    <property type="component" value="Unassembled WGS sequence"/>
</dbReference>
<keyword evidence="2 10" id="KW-0723">Serine/threonine-protein kinase</keyword>
<feature type="region of interest" description="Disordered" evidence="11">
    <location>
        <begin position="16"/>
        <end position="49"/>
    </location>
</feature>
<dbReference type="Pfam" id="PF00069">
    <property type="entry name" value="Pkinase"/>
    <property type="match status" value="1"/>
</dbReference>
<organism evidence="14 15">
    <name type="scientific">Blepharisma stoltei</name>
    <dbReference type="NCBI Taxonomy" id="1481888"/>
    <lineage>
        <taxon>Eukaryota</taxon>
        <taxon>Sar</taxon>
        <taxon>Alveolata</taxon>
        <taxon>Ciliophora</taxon>
        <taxon>Postciliodesmatophora</taxon>
        <taxon>Heterotrichea</taxon>
        <taxon>Heterotrichida</taxon>
        <taxon>Blepharismidae</taxon>
        <taxon>Blepharisma</taxon>
    </lineage>
</organism>
<dbReference type="EC" id="2.7.11.1" evidence="1"/>
<feature type="domain" description="AGC-kinase C-terminal" evidence="13">
    <location>
        <begin position="318"/>
        <end position="382"/>
    </location>
</feature>
<dbReference type="PANTHER" id="PTHR24356">
    <property type="entry name" value="SERINE/THREONINE-PROTEIN KINASE"/>
    <property type="match status" value="1"/>
</dbReference>
<dbReference type="PROSITE" id="PS50011">
    <property type="entry name" value="PROTEIN_KINASE_DOM"/>
    <property type="match status" value="1"/>
</dbReference>
<dbReference type="PROSITE" id="PS51285">
    <property type="entry name" value="AGC_KINASE_CTER"/>
    <property type="match status" value="1"/>
</dbReference>
<dbReference type="Gene3D" id="1.10.510.10">
    <property type="entry name" value="Transferase(Phosphotransferase) domain 1"/>
    <property type="match status" value="1"/>
</dbReference>
<dbReference type="SMART" id="SM00220">
    <property type="entry name" value="S_TKc"/>
    <property type="match status" value="1"/>
</dbReference>
<evidence type="ECO:0000259" key="13">
    <source>
        <dbReference type="PROSITE" id="PS51285"/>
    </source>
</evidence>
<evidence type="ECO:0000256" key="11">
    <source>
        <dbReference type="SAM" id="MobiDB-lite"/>
    </source>
</evidence>
<dbReference type="InterPro" id="IPR011009">
    <property type="entry name" value="Kinase-like_dom_sf"/>
</dbReference>
<gene>
    <name evidence="14" type="ORF">BSTOLATCC_MIC17672</name>
</gene>
<dbReference type="GO" id="GO:0004674">
    <property type="term" value="F:protein serine/threonine kinase activity"/>
    <property type="evidence" value="ECO:0007669"/>
    <property type="project" value="UniProtKB-KW"/>
</dbReference>
<dbReference type="FunFam" id="1.10.510.10:FF:000454">
    <property type="entry name" value="Uncharacterized protein"/>
    <property type="match status" value="1"/>
</dbReference>